<dbReference type="EC" id="3.4.22.70" evidence="2"/>
<dbReference type="NCBIfam" id="TIGR01076">
    <property type="entry name" value="sortase_fam"/>
    <property type="match status" value="1"/>
</dbReference>
<dbReference type="InterPro" id="IPR023365">
    <property type="entry name" value="Sortase_dom-sf"/>
</dbReference>
<dbReference type="GO" id="GO:0016787">
    <property type="term" value="F:hydrolase activity"/>
    <property type="evidence" value="ECO:0007669"/>
    <property type="project" value="UniProtKB-KW"/>
</dbReference>
<evidence type="ECO:0000313" key="3">
    <source>
        <dbReference type="Proteomes" id="UP000767854"/>
    </source>
</evidence>
<dbReference type="Gene3D" id="2.40.260.10">
    <property type="entry name" value="Sortase"/>
    <property type="match status" value="1"/>
</dbReference>
<organism evidence="2 3">
    <name type="scientific">Fusibacter tunisiensis</name>
    <dbReference type="NCBI Taxonomy" id="1008308"/>
    <lineage>
        <taxon>Bacteria</taxon>
        <taxon>Bacillati</taxon>
        <taxon>Bacillota</taxon>
        <taxon>Clostridia</taxon>
        <taxon>Eubacteriales</taxon>
        <taxon>Eubacteriales Family XII. Incertae Sedis</taxon>
        <taxon>Fusibacter</taxon>
    </lineage>
</organism>
<reference evidence="2 3" key="1">
    <citation type="submission" date="2021-01" db="EMBL/GenBank/DDBJ databases">
        <title>Genomic Encyclopedia of Type Strains, Phase IV (KMG-IV): sequencing the most valuable type-strain genomes for metagenomic binning, comparative biology and taxonomic classification.</title>
        <authorList>
            <person name="Goeker M."/>
        </authorList>
    </citation>
    <scope>NUCLEOTIDE SEQUENCE [LARGE SCALE GENOMIC DNA]</scope>
    <source>
        <strain evidence="2 3">DSM 24436</strain>
    </source>
</reference>
<proteinExistence type="predicted"/>
<dbReference type="EMBL" id="JAFBDT010000010">
    <property type="protein sequence ID" value="MBM7561956.1"/>
    <property type="molecule type" value="Genomic_DNA"/>
</dbReference>
<dbReference type="InterPro" id="IPR005754">
    <property type="entry name" value="Sortase"/>
</dbReference>
<evidence type="ECO:0000313" key="2">
    <source>
        <dbReference type="EMBL" id="MBM7561956.1"/>
    </source>
</evidence>
<dbReference type="InterPro" id="IPR042000">
    <property type="entry name" value="Sortase_D_2"/>
</dbReference>
<name>A0ABS2MRA4_9FIRM</name>
<sequence length="244" mass="26911">MRNKIAIGLIVLGVLVAAYPLVDTIYGIYWEKRLLAQFEDQIALGIGVEDVVASDYIALDEIFVEGEPEEFETESEAYPVVEEFTVPEIELPSENATTEPETTPPTTAAPAPKWDIIGKLIIPKIEVEMALLKGATDLNLSRGAATIEGTSQIGEIGNAGIAGHRGRTYGRKLNRLDELEVGDLIEIQTASENYKFRVYKTHIVEPTDVSVLYRNDTDRIITLVTCDPVINPTHRLIVHAVLEP</sequence>
<evidence type="ECO:0000256" key="1">
    <source>
        <dbReference type="ARBA" id="ARBA00022801"/>
    </source>
</evidence>
<dbReference type="Proteomes" id="UP000767854">
    <property type="component" value="Unassembled WGS sequence"/>
</dbReference>
<dbReference type="CDD" id="cd06166">
    <property type="entry name" value="Sortase_D_2"/>
    <property type="match status" value="1"/>
</dbReference>
<protein>
    <submittedName>
        <fullName evidence="2">Sortase A</fullName>
        <ecNumber evidence="2">3.4.22.70</ecNumber>
    </submittedName>
</protein>
<gene>
    <name evidence="2" type="ORF">JOC49_001499</name>
</gene>
<keyword evidence="1 2" id="KW-0378">Hydrolase</keyword>
<dbReference type="SUPFAM" id="SSF63817">
    <property type="entry name" value="Sortase"/>
    <property type="match status" value="1"/>
</dbReference>
<keyword evidence="3" id="KW-1185">Reference proteome</keyword>
<comment type="caution">
    <text evidence="2">The sequence shown here is derived from an EMBL/GenBank/DDBJ whole genome shotgun (WGS) entry which is preliminary data.</text>
</comment>
<dbReference type="RefSeq" id="WP_204663933.1">
    <property type="nucleotide sequence ID" value="NZ_JAFBDT010000010.1"/>
</dbReference>
<dbReference type="Pfam" id="PF04203">
    <property type="entry name" value="Sortase"/>
    <property type="match status" value="1"/>
</dbReference>
<accession>A0ABS2MRA4</accession>